<feature type="compositionally biased region" description="Basic and acidic residues" evidence="5">
    <location>
        <begin position="485"/>
        <end position="494"/>
    </location>
</feature>
<proteinExistence type="predicted"/>
<feature type="compositionally biased region" description="Basic residues" evidence="5">
    <location>
        <begin position="50"/>
        <end position="59"/>
    </location>
</feature>
<gene>
    <name evidence="7" type="ORF">BO72DRAFT_494418</name>
</gene>
<dbReference type="PROSITE" id="PS50048">
    <property type="entry name" value="ZN2_CY6_FUNGAL_2"/>
    <property type="match status" value="1"/>
</dbReference>
<evidence type="ECO:0000256" key="2">
    <source>
        <dbReference type="ARBA" id="ARBA00023125"/>
    </source>
</evidence>
<dbReference type="Gene3D" id="4.10.240.10">
    <property type="entry name" value="Zn(2)-C6 fungal-type DNA-binding domain"/>
    <property type="match status" value="1"/>
</dbReference>
<keyword evidence="3" id="KW-0804">Transcription</keyword>
<dbReference type="GeneID" id="63865800"/>
<feature type="domain" description="Zn(2)-C6 fungal-type" evidence="6">
    <location>
        <begin position="11"/>
        <end position="48"/>
    </location>
</feature>
<feature type="compositionally biased region" description="Low complexity" evidence="5">
    <location>
        <begin position="70"/>
        <end position="80"/>
    </location>
</feature>
<dbReference type="AlphaFoldDB" id="A0A8G1RWG9"/>
<dbReference type="EMBL" id="KZ824634">
    <property type="protein sequence ID" value="RAK79060.1"/>
    <property type="molecule type" value="Genomic_DNA"/>
</dbReference>
<dbReference type="PROSITE" id="PS00463">
    <property type="entry name" value="ZN2_CY6_FUNGAL_1"/>
    <property type="match status" value="1"/>
</dbReference>
<reference evidence="7 8" key="1">
    <citation type="submission" date="2018-02" db="EMBL/GenBank/DDBJ databases">
        <title>The genomes of Aspergillus section Nigri reveals drivers in fungal speciation.</title>
        <authorList>
            <consortium name="DOE Joint Genome Institute"/>
            <person name="Vesth T.C."/>
            <person name="Nybo J."/>
            <person name="Theobald S."/>
            <person name="Brandl J."/>
            <person name="Frisvad J.C."/>
            <person name="Nielsen K.F."/>
            <person name="Lyhne E.K."/>
            <person name="Kogle M.E."/>
            <person name="Kuo A."/>
            <person name="Riley R."/>
            <person name="Clum A."/>
            <person name="Nolan M."/>
            <person name="Lipzen A."/>
            <person name="Salamov A."/>
            <person name="Henrissat B."/>
            <person name="Wiebenga A."/>
            <person name="De vries R.P."/>
            <person name="Grigoriev I.V."/>
            <person name="Mortensen U.H."/>
            <person name="Andersen M.R."/>
            <person name="Baker S.E."/>
        </authorList>
    </citation>
    <scope>NUCLEOTIDE SEQUENCE [LARGE SCALE GENOMIC DNA]</scope>
    <source>
        <strain evidence="7 8">CBS 313.89</strain>
    </source>
</reference>
<feature type="region of interest" description="Disordered" evidence="5">
    <location>
        <begin position="48"/>
        <end position="130"/>
    </location>
</feature>
<dbReference type="OrthoDB" id="4222821at2759"/>
<evidence type="ECO:0000256" key="4">
    <source>
        <dbReference type="ARBA" id="ARBA00023242"/>
    </source>
</evidence>
<feature type="region of interest" description="Disordered" evidence="5">
    <location>
        <begin position="485"/>
        <end position="505"/>
    </location>
</feature>
<dbReference type="Proteomes" id="UP000249789">
    <property type="component" value="Unassembled WGS sequence"/>
</dbReference>
<keyword evidence="1" id="KW-0805">Transcription regulation</keyword>
<name>A0A8G1RWG9_9EURO</name>
<dbReference type="InterPro" id="IPR001138">
    <property type="entry name" value="Zn2Cys6_DnaBD"/>
</dbReference>
<keyword evidence="8" id="KW-1185">Reference proteome</keyword>
<dbReference type="GO" id="GO:0003677">
    <property type="term" value="F:DNA binding"/>
    <property type="evidence" value="ECO:0007669"/>
    <property type="project" value="UniProtKB-KW"/>
</dbReference>
<keyword evidence="4" id="KW-0539">Nucleus</keyword>
<dbReference type="VEuPathDB" id="FungiDB:BO72DRAFT_494418"/>
<accession>A0A8G1RWG9</accession>
<dbReference type="GO" id="GO:0000981">
    <property type="term" value="F:DNA-binding transcription factor activity, RNA polymerase II-specific"/>
    <property type="evidence" value="ECO:0007669"/>
    <property type="project" value="InterPro"/>
</dbReference>
<dbReference type="RefSeq" id="XP_040803070.1">
    <property type="nucleotide sequence ID" value="XM_040948467.1"/>
</dbReference>
<dbReference type="InterPro" id="IPR036864">
    <property type="entry name" value="Zn2-C6_fun-type_DNA-bd_sf"/>
</dbReference>
<evidence type="ECO:0000259" key="6">
    <source>
        <dbReference type="PROSITE" id="PS50048"/>
    </source>
</evidence>
<feature type="compositionally biased region" description="Low complexity" evidence="5">
    <location>
        <begin position="107"/>
        <end position="130"/>
    </location>
</feature>
<organism evidence="7 8">
    <name type="scientific">Aspergillus fijiensis CBS 313.89</name>
    <dbReference type="NCBI Taxonomy" id="1448319"/>
    <lineage>
        <taxon>Eukaryota</taxon>
        <taxon>Fungi</taxon>
        <taxon>Dikarya</taxon>
        <taxon>Ascomycota</taxon>
        <taxon>Pezizomycotina</taxon>
        <taxon>Eurotiomycetes</taxon>
        <taxon>Eurotiomycetidae</taxon>
        <taxon>Eurotiales</taxon>
        <taxon>Aspergillaceae</taxon>
        <taxon>Aspergillus</taxon>
    </lineage>
</organism>
<evidence type="ECO:0000256" key="3">
    <source>
        <dbReference type="ARBA" id="ARBA00023163"/>
    </source>
</evidence>
<evidence type="ECO:0000256" key="1">
    <source>
        <dbReference type="ARBA" id="ARBA00023015"/>
    </source>
</evidence>
<keyword evidence="2" id="KW-0238">DNA-binding</keyword>
<evidence type="ECO:0000313" key="8">
    <source>
        <dbReference type="Proteomes" id="UP000249789"/>
    </source>
</evidence>
<protein>
    <recommendedName>
        <fullName evidence="6">Zn(2)-C6 fungal-type domain-containing protein</fullName>
    </recommendedName>
</protein>
<evidence type="ECO:0000256" key="5">
    <source>
        <dbReference type="SAM" id="MobiDB-lite"/>
    </source>
</evidence>
<evidence type="ECO:0000313" key="7">
    <source>
        <dbReference type="EMBL" id="RAK79060.1"/>
    </source>
</evidence>
<dbReference type="SUPFAM" id="SSF57701">
    <property type="entry name" value="Zn2/Cys6 DNA-binding domain"/>
    <property type="match status" value="1"/>
</dbReference>
<sequence length="545" mass="58407">MSDSNPSLRASCERCRAHKLRCVPSIAGDPTGPCQRCAKAKIPRSCTYSRRLKTGRNKLRGGDEDTPEAQSQSQSQSQVHSHSRKLTRTEREGLTQPPLPGMGTFVLPPSSSSSSAPSSSSCSSSLSSLPSPLECPVLPLGATEKKDGSLFADTDAMIVDSFPWGDETSAALIDPPDLLMSTEHFSAHHLSGLDVGLEAPTASAADEYMAGLSMYTDWDKVLLSFAQGDALINDSMEGGRAMPTTTTTTATAATKNMAAATTAGPSPAEDYFTTLTGLLAKMSHYEAQISQSSRASSASVSQEYQKHGGGDALDNYPIGDALFLSRGFYKVVSAHRGTEGGEAEDEANRFAASATEPLPSTSAFDIPTKLLTLSCYLVLTRIYTAIFTDLYDQLSQLSAMHCSSHPTRQPSLDPFLEDADMYLGLRLGELQPTCGCVDTPVRETATRARKAVAILLGSLEETEAALELPDGVSILAKHKGVTRESGTERSMVHVEEEDGAGVSPQGAIMGLTNEHLYQTMRKQGSHLRSKIDEVEHLLRELLNMY</sequence>
<dbReference type="GO" id="GO:0008270">
    <property type="term" value="F:zinc ion binding"/>
    <property type="evidence" value="ECO:0007669"/>
    <property type="project" value="InterPro"/>
</dbReference>
<dbReference type="CDD" id="cd00067">
    <property type="entry name" value="GAL4"/>
    <property type="match status" value="1"/>
</dbReference>
<dbReference type="SMART" id="SM00066">
    <property type="entry name" value="GAL4"/>
    <property type="match status" value="1"/>
</dbReference>